<feature type="transmembrane region" description="Helical" evidence="7">
    <location>
        <begin position="218"/>
        <end position="236"/>
    </location>
</feature>
<accession>A0A381NF40</accession>
<organism evidence="9">
    <name type="scientific">marine metagenome</name>
    <dbReference type="NCBI Taxonomy" id="408172"/>
    <lineage>
        <taxon>unclassified sequences</taxon>
        <taxon>metagenomes</taxon>
        <taxon>ecological metagenomes</taxon>
    </lineage>
</organism>
<evidence type="ECO:0000256" key="6">
    <source>
        <dbReference type="ARBA" id="ARBA00023136"/>
    </source>
</evidence>
<evidence type="ECO:0000313" key="9">
    <source>
        <dbReference type="EMBL" id="SUZ53182.1"/>
    </source>
</evidence>
<keyword evidence="3" id="KW-1003">Cell membrane</keyword>
<dbReference type="InterPro" id="IPR036259">
    <property type="entry name" value="MFS_trans_sf"/>
</dbReference>
<dbReference type="PROSITE" id="PS50850">
    <property type="entry name" value="MFS"/>
    <property type="match status" value="1"/>
</dbReference>
<reference evidence="9" key="1">
    <citation type="submission" date="2018-05" db="EMBL/GenBank/DDBJ databases">
        <authorList>
            <person name="Lanie J.A."/>
            <person name="Ng W.-L."/>
            <person name="Kazmierczak K.M."/>
            <person name="Andrzejewski T.M."/>
            <person name="Davidsen T.M."/>
            <person name="Wayne K.J."/>
            <person name="Tettelin H."/>
            <person name="Glass J.I."/>
            <person name="Rusch D."/>
            <person name="Podicherti R."/>
            <person name="Tsui H.-C.T."/>
            <person name="Winkler M.E."/>
        </authorList>
    </citation>
    <scope>NUCLEOTIDE SEQUENCE</scope>
</reference>
<feature type="transmembrane region" description="Helical" evidence="7">
    <location>
        <begin position="373"/>
        <end position="391"/>
    </location>
</feature>
<feature type="transmembrane region" description="Helical" evidence="7">
    <location>
        <begin position="141"/>
        <end position="162"/>
    </location>
</feature>
<proteinExistence type="predicted"/>
<feature type="domain" description="Major facilitator superfamily (MFS) profile" evidence="8">
    <location>
        <begin position="215"/>
        <end position="397"/>
    </location>
</feature>
<protein>
    <recommendedName>
        <fullName evidence="8">Major facilitator superfamily (MFS) profile domain-containing protein</fullName>
    </recommendedName>
</protein>
<dbReference type="Pfam" id="PF05977">
    <property type="entry name" value="MFS_3"/>
    <property type="match status" value="1"/>
</dbReference>
<dbReference type="EMBL" id="UINC01000318">
    <property type="protein sequence ID" value="SUZ53182.1"/>
    <property type="molecule type" value="Genomic_DNA"/>
</dbReference>
<dbReference type="Gene3D" id="1.20.1250.20">
    <property type="entry name" value="MFS general substrate transporter like domains"/>
    <property type="match status" value="1"/>
</dbReference>
<feature type="transmembrane region" description="Helical" evidence="7">
    <location>
        <begin position="168"/>
        <end position="187"/>
    </location>
</feature>
<keyword evidence="4 7" id="KW-0812">Transmembrane</keyword>
<feature type="transmembrane region" description="Helical" evidence="7">
    <location>
        <begin position="75"/>
        <end position="95"/>
    </location>
</feature>
<dbReference type="InterPro" id="IPR010290">
    <property type="entry name" value="TM_effector"/>
</dbReference>
<dbReference type="GO" id="GO:0005886">
    <property type="term" value="C:plasma membrane"/>
    <property type="evidence" value="ECO:0007669"/>
    <property type="project" value="UniProtKB-SubCell"/>
</dbReference>
<evidence type="ECO:0000256" key="7">
    <source>
        <dbReference type="SAM" id="Phobius"/>
    </source>
</evidence>
<feature type="transmembrane region" description="Helical" evidence="7">
    <location>
        <begin position="101"/>
        <end position="121"/>
    </location>
</feature>
<feature type="transmembrane region" description="Helical" evidence="7">
    <location>
        <begin position="42"/>
        <end position="63"/>
    </location>
</feature>
<dbReference type="PANTHER" id="PTHR23513:SF6">
    <property type="entry name" value="MAJOR FACILITATOR SUPERFAMILY ASSOCIATED DOMAIN-CONTAINING PROTEIN"/>
    <property type="match status" value="1"/>
</dbReference>
<evidence type="ECO:0000256" key="4">
    <source>
        <dbReference type="ARBA" id="ARBA00022692"/>
    </source>
</evidence>
<evidence type="ECO:0000259" key="8">
    <source>
        <dbReference type="PROSITE" id="PS50850"/>
    </source>
</evidence>
<keyword evidence="6 7" id="KW-0472">Membrane</keyword>
<dbReference type="AlphaFoldDB" id="A0A381NF40"/>
<feature type="transmembrane region" description="Helical" evidence="7">
    <location>
        <begin position="282"/>
        <end position="301"/>
    </location>
</feature>
<dbReference type="CDD" id="cd06173">
    <property type="entry name" value="MFS_MefA_like"/>
    <property type="match status" value="1"/>
</dbReference>
<dbReference type="GO" id="GO:0022857">
    <property type="term" value="F:transmembrane transporter activity"/>
    <property type="evidence" value="ECO:0007669"/>
    <property type="project" value="InterPro"/>
</dbReference>
<sequence>MQSPVVKLRDFRLLAFSTFFESVTRGENVVLGWVILELTDSPFMVGLAMGIRHAPAFFLGITAGTISDLIDRRTLIRVLMATAALVAFLMGLLLASGKAELWHLLLIPAIGGTIHMTLNTISRSFVFDLVGQENGLLGMSYLSLAIRSGGMVGALVVGFALGEWGAGAGYFAISVGCGCAFLFLALIKSPGNSAPSRRGGLANGFSEFWKELKRNRTLSALVLIVMSVELFGFTSHTLMPSIARDIWDMGPEGLGVLHAFSSAGGIIAILLVSMFGQGGRHGLRFIIVLHVFGVALLLLGLAPSVHIAILAIVLMSGMMSLSDLFSQTLLQRLVPNDLRGRAMGAWTTAVGTGPLGNLEIGALASILGVTTALSLHGGALILLAIVTFVTFKNLREI</sequence>
<dbReference type="SUPFAM" id="SSF103473">
    <property type="entry name" value="MFS general substrate transporter"/>
    <property type="match status" value="1"/>
</dbReference>
<evidence type="ECO:0000256" key="3">
    <source>
        <dbReference type="ARBA" id="ARBA00022475"/>
    </source>
</evidence>
<comment type="subcellular location">
    <subcellularLocation>
        <location evidence="1">Cell membrane</location>
        <topology evidence="1">Multi-pass membrane protein</topology>
    </subcellularLocation>
</comment>
<feature type="transmembrane region" description="Helical" evidence="7">
    <location>
        <begin position="256"/>
        <end position="275"/>
    </location>
</feature>
<dbReference type="PANTHER" id="PTHR23513">
    <property type="entry name" value="INTEGRAL MEMBRANE EFFLUX PROTEIN-RELATED"/>
    <property type="match status" value="1"/>
</dbReference>
<name>A0A381NF40_9ZZZZ</name>
<gene>
    <name evidence="9" type="ORF">METZ01_LOCUS6036</name>
</gene>
<dbReference type="InterPro" id="IPR020846">
    <property type="entry name" value="MFS_dom"/>
</dbReference>
<evidence type="ECO:0000256" key="1">
    <source>
        <dbReference type="ARBA" id="ARBA00004651"/>
    </source>
</evidence>
<keyword evidence="2" id="KW-0813">Transport</keyword>
<evidence type="ECO:0000256" key="5">
    <source>
        <dbReference type="ARBA" id="ARBA00022989"/>
    </source>
</evidence>
<keyword evidence="5 7" id="KW-1133">Transmembrane helix</keyword>
<evidence type="ECO:0000256" key="2">
    <source>
        <dbReference type="ARBA" id="ARBA00022448"/>
    </source>
</evidence>